<keyword evidence="3" id="KW-0418">Kinase</keyword>
<dbReference type="Gene3D" id="3.30.200.20">
    <property type="entry name" value="Phosphorylase Kinase, domain 1"/>
    <property type="match status" value="1"/>
</dbReference>
<keyword evidence="2" id="KW-0547">Nucleotide-binding</keyword>
<dbReference type="InterPro" id="IPR011009">
    <property type="entry name" value="Kinase-like_dom_sf"/>
</dbReference>
<dbReference type="SUPFAM" id="SSF56112">
    <property type="entry name" value="Protein kinase-like (PK-like)"/>
    <property type="match status" value="1"/>
</dbReference>
<evidence type="ECO:0000256" key="1">
    <source>
        <dbReference type="ARBA" id="ARBA00022679"/>
    </source>
</evidence>
<reference evidence="6" key="1">
    <citation type="journal article" date="2014" name="Front. Microbiol.">
        <title>High frequency of phylogenetically diverse reductive dehalogenase-homologous genes in deep subseafloor sedimentary metagenomes.</title>
        <authorList>
            <person name="Kawai M."/>
            <person name="Futagami T."/>
            <person name="Toyoda A."/>
            <person name="Takaki Y."/>
            <person name="Nishi S."/>
            <person name="Hori S."/>
            <person name="Arai W."/>
            <person name="Tsubouchi T."/>
            <person name="Morono Y."/>
            <person name="Uchiyama I."/>
            <person name="Ito T."/>
            <person name="Fujiyama A."/>
            <person name="Inagaki F."/>
            <person name="Takami H."/>
        </authorList>
    </citation>
    <scope>NUCLEOTIDE SEQUENCE</scope>
    <source>
        <strain evidence="6">Expedition CK06-06</strain>
    </source>
</reference>
<proteinExistence type="predicted"/>
<dbReference type="SMART" id="SM00220">
    <property type="entry name" value="S_TKc"/>
    <property type="match status" value="1"/>
</dbReference>
<keyword evidence="1" id="KW-0808">Transferase</keyword>
<dbReference type="EMBL" id="BARS01006211">
    <property type="protein sequence ID" value="GAF84366.1"/>
    <property type="molecule type" value="Genomic_DNA"/>
</dbReference>
<dbReference type="Pfam" id="PF00069">
    <property type="entry name" value="Pkinase"/>
    <property type="match status" value="1"/>
</dbReference>
<protein>
    <recommendedName>
        <fullName evidence="5">Protein kinase domain-containing protein</fullName>
    </recommendedName>
</protein>
<dbReference type="GO" id="GO:0004674">
    <property type="term" value="F:protein serine/threonine kinase activity"/>
    <property type="evidence" value="ECO:0007669"/>
    <property type="project" value="TreeGrafter"/>
</dbReference>
<evidence type="ECO:0000256" key="3">
    <source>
        <dbReference type="ARBA" id="ARBA00022777"/>
    </source>
</evidence>
<evidence type="ECO:0000256" key="4">
    <source>
        <dbReference type="ARBA" id="ARBA00022840"/>
    </source>
</evidence>
<dbReference type="PIRSF" id="PIRSF000654">
    <property type="entry name" value="Integrin-linked_kinase"/>
    <property type="match status" value="1"/>
</dbReference>
<name>X0TAL4_9ZZZZ</name>
<sequence>MGHVYRGFDNKLDRDIAIKVMHPSRAEDEVSKKRFLHESKTAASINHPSIVTIYQIGEHKKLPYIAMQYIDGPNLSEYRTQLGGLIPIPEAIRIGREICEGLAAAHEKDLVHRDIKPDNILLESPNQHVQIIDFGLAHEAGDKEGRLTIDNAVIGTPAYMSPERIGTDEVNAKSDLFGLGVILYEMISGKLPFDGKSMVSILASISRGKPTTIHTLVPDIPQDLADLIMQLLSSERDKRPADATEVVRRLRAIEKQ</sequence>
<dbReference type="PANTHER" id="PTHR43289:SF6">
    <property type="entry name" value="SERINE_THREONINE-PROTEIN KINASE NEKL-3"/>
    <property type="match status" value="1"/>
</dbReference>
<dbReference type="PANTHER" id="PTHR43289">
    <property type="entry name" value="MITOGEN-ACTIVATED PROTEIN KINASE KINASE KINASE 20-RELATED"/>
    <property type="match status" value="1"/>
</dbReference>
<evidence type="ECO:0000256" key="2">
    <source>
        <dbReference type="ARBA" id="ARBA00022741"/>
    </source>
</evidence>
<dbReference type="PROSITE" id="PS50011">
    <property type="entry name" value="PROTEIN_KINASE_DOM"/>
    <property type="match status" value="1"/>
</dbReference>
<organism evidence="6">
    <name type="scientific">marine sediment metagenome</name>
    <dbReference type="NCBI Taxonomy" id="412755"/>
    <lineage>
        <taxon>unclassified sequences</taxon>
        <taxon>metagenomes</taxon>
        <taxon>ecological metagenomes</taxon>
    </lineage>
</organism>
<keyword evidence="4" id="KW-0067">ATP-binding</keyword>
<evidence type="ECO:0000259" key="5">
    <source>
        <dbReference type="PROSITE" id="PS50011"/>
    </source>
</evidence>
<accession>X0TAL4</accession>
<comment type="caution">
    <text evidence="6">The sequence shown here is derived from an EMBL/GenBank/DDBJ whole genome shotgun (WGS) entry which is preliminary data.</text>
</comment>
<dbReference type="CDD" id="cd14014">
    <property type="entry name" value="STKc_PknB_like"/>
    <property type="match status" value="1"/>
</dbReference>
<gene>
    <name evidence="6" type="ORF">S01H1_12135</name>
</gene>
<dbReference type="GO" id="GO:0005524">
    <property type="term" value="F:ATP binding"/>
    <property type="evidence" value="ECO:0007669"/>
    <property type="project" value="UniProtKB-KW"/>
</dbReference>
<dbReference type="Gene3D" id="1.10.510.10">
    <property type="entry name" value="Transferase(Phosphotransferase) domain 1"/>
    <property type="match status" value="1"/>
</dbReference>
<dbReference type="PROSITE" id="PS00108">
    <property type="entry name" value="PROTEIN_KINASE_ST"/>
    <property type="match status" value="1"/>
</dbReference>
<dbReference type="InterPro" id="IPR000719">
    <property type="entry name" value="Prot_kinase_dom"/>
</dbReference>
<feature type="domain" description="Protein kinase" evidence="5">
    <location>
        <begin position="1"/>
        <end position="256"/>
    </location>
</feature>
<dbReference type="InterPro" id="IPR008271">
    <property type="entry name" value="Ser/Thr_kinase_AS"/>
</dbReference>
<dbReference type="AlphaFoldDB" id="X0TAL4"/>
<evidence type="ECO:0000313" key="6">
    <source>
        <dbReference type="EMBL" id="GAF84366.1"/>
    </source>
</evidence>